<proteinExistence type="predicted"/>
<organism evidence="2 3">
    <name type="scientific">Hymenobacter rubripertinctus</name>
    <dbReference type="NCBI Taxonomy" id="2029981"/>
    <lineage>
        <taxon>Bacteria</taxon>
        <taxon>Pseudomonadati</taxon>
        <taxon>Bacteroidota</taxon>
        <taxon>Cytophagia</taxon>
        <taxon>Cytophagales</taxon>
        <taxon>Hymenobacteraceae</taxon>
        <taxon>Hymenobacter</taxon>
    </lineage>
</organism>
<dbReference type="Proteomes" id="UP000284250">
    <property type="component" value="Unassembled WGS sequence"/>
</dbReference>
<name>A0A418R498_9BACT</name>
<reference evidence="2 3" key="1">
    <citation type="submission" date="2018-09" db="EMBL/GenBank/DDBJ databases">
        <authorList>
            <person name="Zeman M."/>
            <person name="Pardy F."/>
        </authorList>
    </citation>
    <scope>NUCLEOTIDE SEQUENCE [LARGE SCALE GENOMIC DNA]</scope>
    <source>
        <strain evidence="2 3">CCM 8852</strain>
    </source>
</reference>
<dbReference type="RefSeq" id="WP_119654851.1">
    <property type="nucleotide sequence ID" value="NZ_JBHUOI010000041.1"/>
</dbReference>
<evidence type="ECO:0000256" key="1">
    <source>
        <dbReference type="SAM" id="SignalP"/>
    </source>
</evidence>
<protein>
    <submittedName>
        <fullName evidence="2">T9SS C-terminal target domain-containing protein</fullName>
    </submittedName>
</protein>
<dbReference type="InterPro" id="IPR026444">
    <property type="entry name" value="Secre_tail"/>
</dbReference>
<dbReference type="NCBIfam" id="TIGR04183">
    <property type="entry name" value="Por_Secre_tail"/>
    <property type="match status" value="1"/>
</dbReference>
<comment type="caution">
    <text evidence="2">The sequence shown here is derived from an EMBL/GenBank/DDBJ whole genome shotgun (WGS) entry which is preliminary data.</text>
</comment>
<evidence type="ECO:0000313" key="3">
    <source>
        <dbReference type="Proteomes" id="UP000284250"/>
    </source>
</evidence>
<dbReference type="OrthoDB" id="866189at2"/>
<dbReference type="EMBL" id="QYCN01000006">
    <property type="protein sequence ID" value="RIY12169.1"/>
    <property type="molecule type" value="Genomic_DNA"/>
</dbReference>
<gene>
    <name evidence="2" type="ORF">D0T11_05875</name>
</gene>
<keyword evidence="3" id="KW-1185">Reference proteome</keyword>
<reference evidence="2 3" key="2">
    <citation type="submission" date="2019-01" db="EMBL/GenBank/DDBJ databases">
        <title>Hymenobacter humicola sp. nov., isolated from soils in Antarctica.</title>
        <authorList>
            <person name="Sedlacek I."/>
            <person name="Holochova P."/>
            <person name="Kralova S."/>
            <person name="Pantucek R."/>
            <person name="Stankova E."/>
            <person name="Vrbovska V."/>
            <person name="Kristofova L."/>
            <person name="Svec P."/>
            <person name="Busse H.-J."/>
        </authorList>
    </citation>
    <scope>NUCLEOTIDE SEQUENCE [LARGE SCALE GENOMIC DNA]</scope>
    <source>
        <strain evidence="2 3">CCM 8852</strain>
    </source>
</reference>
<feature type="chain" id="PRO_5019498985" evidence="1">
    <location>
        <begin position="22"/>
        <end position="375"/>
    </location>
</feature>
<feature type="signal peptide" evidence="1">
    <location>
        <begin position="1"/>
        <end position="21"/>
    </location>
</feature>
<sequence>MRYRCLLMLLTCLTAPGLAWAQTSPVITVADMPVPTDTLRHSTAAVALPVSAPPLSRRGPGQTWNYGALVATAQNVARFSGIPNQPLYTLTYGSAVSGPNRATVAAARSLPLPPTVVLPFSEPYQFFRASATEFRSVGYGATVGGTALPVLFASTNEQDVVYRLPLSYASQPDSSRSFFSINVPGTGYLSQRRKRVNKVDAWGTLTTPFGTFATVRVVTRLEDHDSVSVGTTSQGLDLPVTREYKWLAAGQHVPLLTITTNEVASQEVITQVEYRDSYRRLVGPLGTTAPLPEALLAVYPNPLPAHDVLTLRLPAPGTATLTATDLAGRRIFQHRLKAPAGTLQLAPEAFGSFRGVVLLKVETAAGVAVRRLIRQ</sequence>
<accession>A0A418R498</accession>
<keyword evidence="1" id="KW-0732">Signal</keyword>
<evidence type="ECO:0000313" key="2">
    <source>
        <dbReference type="EMBL" id="RIY12169.1"/>
    </source>
</evidence>
<dbReference type="AlphaFoldDB" id="A0A418R498"/>